<evidence type="ECO:0000313" key="2">
    <source>
        <dbReference type="Proteomes" id="UP000095282"/>
    </source>
</evidence>
<evidence type="ECO:0000256" key="1">
    <source>
        <dbReference type="SAM" id="MobiDB-lite"/>
    </source>
</evidence>
<name>A0A1I7UPU5_9PELO</name>
<keyword evidence="2" id="KW-1185">Reference proteome</keyword>
<proteinExistence type="predicted"/>
<dbReference type="Proteomes" id="UP000095282">
    <property type="component" value="Unplaced"/>
</dbReference>
<dbReference type="AlphaFoldDB" id="A0A1I7UPU5"/>
<feature type="region of interest" description="Disordered" evidence="1">
    <location>
        <begin position="46"/>
        <end position="79"/>
    </location>
</feature>
<evidence type="ECO:0000313" key="3">
    <source>
        <dbReference type="WBParaSite" id="Csp11.Scaffold630.g18144.t1"/>
    </source>
</evidence>
<protein>
    <submittedName>
        <fullName evidence="3">BHLH domain-containing protein</fullName>
    </submittedName>
</protein>
<sequence>MGNRLSVCRPPKPTISAKRYKALKKNLEEQFAYLQTIDELTKLLDKNKDKSEVTKNSAVPGIDSDNRNTSQEPMEEKSC</sequence>
<dbReference type="WBParaSite" id="Csp11.Scaffold630.g18144.t1">
    <property type="protein sequence ID" value="Csp11.Scaffold630.g18144.t1"/>
    <property type="gene ID" value="Csp11.Scaffold630.g18144"/>
</dbReference>
<reference evidence="3" key="1">
    <citation type="submission" date="2016-11" db="UniProtKB">
        <authorList>
            <consortium name="WormBaseParasite"/>
        </authorList>
    </citation>
    <scope>IDENTIFICATION</scope>
</reference>
<organism evidence="2 3">
    <name type="scientific">Caenorhabditis tropicalis</name>
    <dbReference type="NCBI Taxonomy" id="1561998"/>
    <lineage>
        <taxon>Eukaryota</taxon>
        <taxon>Metazoa</taxon>
        <taxon>Ecdysozoa</taxon>
        <taxon>Nematoda</taxon>
        <taxon>Chromadorea</taxon>
        <taxon>Rhabditida</taxon>
        <taxon>Rhabditina</taxon>
        <taxon>Rhabditomorpha</taxon>
        <taxon>Rhabditoidea</taxon>
        <taxon>Rhabditidae</taxon>
        <taxon>Peloderinae</taxon>
        <taxon>Caenorhabditis</taxon>
    </lineage>
</organism>
<accession>A0A1I7UPU5</accession>